<feature type="region of interest" description="Disordered" evidence="1">
    <location>
        <begin position="44"/>
        <end position="95"/>
    </location>
</feature>
<gene>
    <name evidence="2" type="ORF">Ocin01_17217</name>
</gene>
<evidence type="ECO:0000313" key="2">
    <source>
        <dbReference type="EMBL" id="ODM89465.1"/>
    </source>
</evidence>
<dbReference type="EMBL" id="LJIJ01002622">
    <property type="protein sequence ID" value="ODM89465.1"/>
    <property type="molecule type" value="Genomic_DNA"/>
</dbReference>
<accession>A0A1D2M910</accession>
<dbReference type="AlphaFoldDB" id="A0A1D2M910"/>
<evidence type="ECO:0000256" key="1">
    <source>
        <dbReference type="SAM" id="MobiDB-lite"/>
    </source>
</evidence>
<protein>
    <submittedName>
        <fullName evidence="2">Uncharacterized protein</fullName>
    </submittedName>
</protein>
<comment type="caution">
    <text evidence="2">The sequence shown here is derived from an EMBL/GenBank/DDBJ whole genome shotgun (WGS) entry which is preliminary data.</text>
</comment>
<dbReference type="Proteomes" id="UP000094527">
    <property type="component" value="Unassembled WGS sequence"/>
</dbReference>
<evidence type="ECO:0000313" key="3">
    <source>
        <dbReference type="Proteomes" id="UP000094527"/>
    </source>
</evidence>
<feature type="compositionally biased region" description="Low complexity" evidence="1">
    <location>
        <begin position="44"/>
        <end position="58"/>
    </location>
</feature>
<sequence length="135" mass="15527">MMRMMQMQMKWKYLKSPGAQCRSRILVDGVNQVEDDELLLDQIVSSPSTSQSDSLSVSDLDEHQLPSSPIYIDLADSSDDENDQEQGAPPNKKIAKRFMDISNPDYIAYSFGDKRFFECRHCAYHGQRSEWLKTI</sequence>
<name>A0A1D2M910_ORCCI</name>
<keyword evidence="3" id="KW-1185">Reference proteome</keyword>
<organism evidence="2 3">
    <name type="scientific">Orchesella cincta</name>
    <name type="common">Springtail</name>
    <name type="synonym">Podura cincta</name>
    <dbReference type="NCBI Taxonomy" id="48709"/>
    <lineage>
        <taxon>Eukaryota</taxon>
        <taxon>Metazoa</taxon>
        <taxon>Ecdysozoa</taxon>
        <taxon>Arthropoda</taxon>
        <taxon>Hexapoda</taxon>
        <taxon>Collembola</taxon>
        <taxon>Entomobryomorpha</taxon>
        <taxon>Entomobryoidea</taxon>
        <taxon>Orchesellidae</taxon>
        <taxon>Orchesellinae</taxon>
        <taxon>Orchesella</taxon>
    </lineage>
</organism>
<proteinExistence type="predicted"/>
<reference evidence="2 3" key="1">
    <citation type="journal article" date="2016" name="Genome Biol. Evol.">
        <title>Gene Family Evolution Reflects Adaptation to Soil Environmental Stressors in the Genome of the Collembolan Orchesella cincta.</title>
        <authorList>
            <person name="Faddeeva-Vakhrusheva A."/>
            <person name="Derks M.F."/>
            <person name="Anvar S.Y."/>
            <person name="Agamennone V."/>
            <person name="Suring W."/>
            <person name="Smit S."/>
            <person name="van Straalen N.M."/>
            <person name="Roelofs D."/>
        </authorList>
    </citation>
    <scope>NUCLEOTIDE SEQUENCE [LARGE SCALE GENOMIC DNA]</scope>
    <source>
        <tissue evidence="2">Mixed pool</tissue>
    </source>
</reference>